<comment type="caution">
    <text evidence="7">The sequence shown here is derived from an EMBL/GenBank/DDBJ whole genome shotgun (WGS) entry which is preliminary data.</text>
</comment>
<dbReference type="InterPro" id="IPR005471">
    <property type="entry name" value="Tscrpt_reg_IclR_N"/>
</dbReference>
<dbReference type="InterPro" id="IPR036388">
    <property type="entry name" value="WH-like_DNA-bd_sf"/>
</dbReference>
<reference evidence="7 8" key="1">
    <citation type="submission" date="2019-03" db="EMBL/GenBank/DDBJ databases">
        <title>Ramlibacter rhizophilus CCTCC AB2015357, whole genome shotgun sequence.</title>
        <authorList>
            <person name="Zhang X."/>
            <person name="Feng G."/>
            <person name="Zhu H."/>
        </authorList>
    </citation>
    <scope>NUCLEOTIDE SEQUENCE [LARGE SCALE GENOMIC DNA]</scope>
    <source>
        <strain evidence="7 8">CCTCC AB2015357</strain>
    </source>
</reference>
<gene>
    <name evidence="7" type="ORF">EZ242_01280</name>
</gene>
<protein>
    <submittedName>
        <fullName evidence="7">IclR family transcriptional regulator</fullName>
    </submittedName>
</protein>
<dbReference type="GO" id="GO:0003700">
    <property type="term" value="F:DNA-binding transcription factor activity"/>
    <property type="evidence" value="ECO:0007669"/>
    <property type="project" value="TreeGrafter"/>
</dbReference>
<dbReference type="PROSITE" id="PS51077">
    <property type="entry name" value="HTH_ICLR"/>
    <property type="match status" value="1"/>
</dbReference>
<dbReference type="InterPro" id="IPR029016">
    <property type="entry name" value="GAF-like_dom_sf"/>
</dbReference>
<keyword evidence="3" id="KW-0804">Transcription</keyword>
<dbReference type="EMBL" id="SMLL01000001">
    <property type="protein sequence ID" value="TFZ04416.1"/>
    <property type="molecule type" value="Genomic_DNA"/>
</dbReference>
<dbReference type="AlphaFoldDB" id="A0A4Z0BYM2"/>
<evidence type="ECO:0000256" key="2">
    <source>
        <dbReference type="ARBA" id="ARBA00023125"/>
    </source>
</evidence>
<dbReference type="SUPFAM" id="SSF46785">
    <property type="entry name" value="Winged helix' DNA-binding domain"/>
    <property type="match status" value="1"/>
</dbReference>
<keyword evidence="2" id="KW-0238">DNA-binding</keyword>
<dbReference type="Gene3D" id="1.10.10.10">
    <property type="entry name" value="Winged helix-like DNA-binding domain superfamily/Winged helix DNA-binding domain"/>
    <property type="match status" value="1"/>
</dbReference>
<dbReference type="SMART" id="SM00346">
    <property type="entry name" value="HTH_ICLR"/>
    <property type="match status" value="1"/>
</dbReference>
<name>A0A4Z0BYM2_9BURK</name>
<feature type="compositionally biased region" description="Low complexity" evidence="4">
    <location>
        <begin position="314"/>
        <end position="325"/>
    </location>
</feature>
<dbReference type="InterPro" id="IPR036390">
    <property type="entry name" value="WH_DNA-bd_sf"/>
</dbReference>
<dbReference type="Gene3D" id="3.30.450.40">
    <property type="match status" value="1"/>
</dbReference>
<evidence type="ECO:0000256" key="1">
    <source>
        <dbReference type="ARBA" id="ARBA00023015"/>
    </source>
</evidence>
<feature type="region of interest" description="Disordered" evidence="4">
    <location>
        <begin position="314"/>
        <end position="338"/>
    </location>
</feature>
<dbReference type="InterPro" id="IPR014757">
    <property type="entry name" value="Tscrpt_reg_IclR_C"/>
</dbReference>
<evidence type="ECO:0000259" key="6">
    <source>
        <dbReference type="PROSITE" id="PS51078"/>
    </source>
</evidence>
<dbReference type="FunFam" id="1.10.10.10:FF:000056">
    <property type="entry name" value="IclR family transcriptional regulator"/>
    <property type="match status" value="1"/>
</dbReference>
<dbReference type="GO" id="GO:0045892">
    <property type="term" value="P:negative regulation of DNA-templated transcription"/>
    <property type="evidence" value="ECO:0007669"/>
    <property type="project" value="TreeGrafter"/>
</dbReference>
<dbReference type="PANTHER" id="PTHR30136:SF8">
    <property type="entry name" value="TRANSCRIPTIONAL REGULATORY PROTEIN"/>
    <property type="match status" value="1"/>
</dbReference>
<dbReference type="Proteomes" id="UP000297564">
    <property type="component" value="Unassembled WGS sequence"/>
</dbReference>
<evidence type="ECO:0000256" key="4">
    <source>
        <dbReference type="SAM" id="MobiDB-lite"/>
    </source>
</evidence>
<dbReference type="PROSITE" id="PS51078">
    <property type="entry name" value="ICLR_ED"/>
    <property type="match status" value="1"/>
</dbReference>
<accession>A0A4Z0BYM2</accession>
<evidence type="ECO:0000256" key="3">
    <source>
        <dbReference type="ARBA" id="ARBA00023163"/>
    </source>
</evidence>
<dbReference type="Pfam" id="PF01614">
    <property type="entry name" value="IclR_C"/>
    <property type="match status" value="1"/>
</dbReference>
<proteinExistence type="predicted"/>
<evidence type="ECO:0000313" key="8">
    <source>
        <dbReference type="Proteomes" id="UP000297564"/>
    </source>
</evidence>
<dbReference type="GO" id="GO:0003677">
    <property type="term" value="F:DNA binding"/>
    <property type="evidence" value="ECO:0007669"/>
    <property type="project" value="UniProtKB-KW"/>
</dbReference>
<dbReference type="OrthoDB" id="8524622at2"/>
<feature type="domain" description="HTH iclR-type" evidence="5">
    <location>
        <begin position="72"/>
        <end position="134"/>
    </location>
</feature>
<organism evidence="7 8">
    <name type="scientific">Ramlibacter rhizophilus</name>
    <dbReference type="NCBI Taxonomy" id="1781167"/>
    <lineage>
        <taxon>Bacteria</taxon>
        <taxon>Pseudomonadati</taxon>
        <taxon>Pseudomonadota</taxon>
        <taxon>Betaproteobacteria</taxon>
        <taxon>Burkholderiales</taxon>
        <taxon>Comamonadaceae</taxon>
        <taxon>Ramlibacter</taxon>
    </lineage>
</organism>
<evidence type="ECO:0000313" key="7">
    <source>
        <dbReference type="EMBL" id="TFZ04416.1"/>
    </source>
</evidence>
<keyword evidence="8" id="KW-1185">Reference proteome</keyword>
<evidence type="ECO:0000259" key="5">
    <source>
        <dbReference type="PROSITE" id="PS51077"/>
    </source>
</evidence>
<dbReference type="PANTHER" id="PTHR30136">
    <property type="entry name" value="HELIX-TURN-HELIX TRANSCRIPTIONAL REGULATOR, ICLR FAMILY"/>
    <property type="match status" value="1"/>
</dbReference>
<dbReference type="Pfam" id="PF09339">
    <property type="entry name" value="HTH_IclR"/>
    <property type="match status" value="1"/>
</dbReference>
<dbReference type="InterPro" id="IPR050707">
    <property type="entry name" value="HTH_MetabolicPath_Reg"/>
</dbReference>
<dbReference type="SUPFAM" id="SSF55781">
    <property type="entry name" value="GAF domain-like"/>
    <property type="match status" value="1"/>
</dbReference>
<sequence>MAGLSGKRVAERLSMSPVSMVFLRFAEMISANHKIRPVAAHWCQPSGGLHLQSGTSMPVADSDDAERTQAGVQSLENGLALVLVLAHHRRPMKLTAVAEQAGVSPGKAHRYLVSFMRAGFVSQDEETGLYGIGPVALEFSLSCLATLEPISLATREAERLCAQTGHTVAVAVWGSFGPTVVRWEQPAHPVMVNVGLGSVFPLYRSATGRVFAAFMPEELVREYAAKAGQEADTEGDEVETIEQVRRRGIARAQGDFMQGMSAFAAPVFDHRGRLVLSVTILGYRGSFDHRWSGPVVAALRESAAGLSKALGYEEAAAPQAPGEAPAPAPVRRGRRRGA</sequence>
<keyword evidence="1" id="KW-0805">Transcription regulation</keyword>
<feature type="domain" description="IclR-ED" evidence="6">
    <location>
        <begin position="135"/>
        <end position="312"/>
    </location>
</feature>